<reference evidence="1 2" key="1">
    <citation type="journal article" date="2014" name="PLoS Genet.">
        <title>Phylogenetically driven sequencing of extremely halophilic archaea reveals strategies for static and dynamic osmo-response.</title>
        <authorList>
            <person name="Becker E.A."/>
            <person name="Seitzer P.M."/>
            <person name="Tritt A."/>
            <person name="Larsen D."/>
            <person name="Krusor M."/>
            <person name="Yao A.I."/>
            <person name="Wu D."/>
            <person name="Madern D."/>
            <person name="Eisen J.A."/>
            <person name="Darling A.E."/>
            <person name="Facciotti M.T."/>
        </authorList>
    </citation>
    <scope>NUCLEOTIDE SEQUENCE [LARGE SCALE GENOMIC DNA]</scope>
    <source>
        <strain evidence="1 2">JCM 12255</strain>
    </source>
</reference>
<gene>
    <name evidence="1" type="ORF">C493_11552</name>
</gene>
<name>L9X073_9EURY</name>
<comment type="caution">
    <text evidence="1">The sequence shown here is derived from an EMBL/GenBank/DDBJ whole genome shotgun (WGS) entry which is preliminary data.</text>
</comment>
<dbReference type="RefSeq" id="WP_007259590.1">
    <property type="nucleotide sequence ID" value="NZ_AOHZ01000051.1"/>
</dbReference>
<organism evidence="1 2">
    <name type="scientific">Natronolimnohabitans innermongolicus JCM 12255</name>
    <dbReference type="NCBI Taxonomy" id="1227499"/>
    <lineage>
        <taxon>Archaea</taxon>
        <taxon>Methanobacteriati</taxon>
        <taxon>Methanobacteriota</taxon>
        <taxon>Stenosarchaea group</taxon>
        <taxon>Halobacteria</taxon>
        <taxon>Halobacteriales</taxon>
        <taxon>Natrialbaceae</taxon>
        <taxon>Natronolimnohabitans</taxon>
    </lineage>
</organism>
<sequence length="138" mass="15126">MRKILALVAALLAVLVPNRIVDAAERLAFEDPDAGRLRSWTLPMARLEGLVVCWLLVRHPAQTTILKRPLSVLGLAMALVPRQSLSVGLELAYENPDELEVKPWIGPATRLLGAVYVVVGLAAVRATGRSNRRRTTDE</sequence>
<dbReference type="EMBL" id="AOHZ01000051">
    <property type="protein sequence ID" value="ELY55115.1"/>
    <property type="molecule type" value="Genomic_DNA"/>
</dbReference>
<dbReference type="OrthoDB" id="260081at2157"/>
<dbReference type="eggNOG" id="arCOG07770">
    <property type="taxonomic scope" value="Archaea"/>
</dbReference>
<evidence type="ECO:0000313" key="2">
    <source>
        <dbReference type="Proteomes" id="UP000011602"/>
    </source>
</evidence>
<accession>L9X073</accession>
<evidence type="ECO:0008006" key="3">
    <source>
        <dbReference type="Google" id="ProtNLM"/>
    </source>
</evidence>
<evidence type="ECO:0000313" key="1">
    <source>
        <dbReference type="EMBL" id="ELY55115.1"/>
    </source>
</evidence>
<dbReference type="Proteomes" id="UP000011602">
    <property type="component" value="Unassembled WGS sequence"/>
</dbReference>
<dbReference type="PATRIC" id="fig|1227499.3.peg.2360"/>
<keyword evidence="2" id="KW-1185">Reference proteome</keyword>
<proteinExistence type="predicted"/>
<protein>
    <recommendedName>
        <fullName evidence="3">DUF4267 domain-containing protein</fullName>
    </recommendedName>
</protein>
<dbReference type="AlphaFoldDB" id="L9X073"/>